<comment type="caution">
    <text evidence="3">The sequence shown here is derived from an EMBL/GenBank/DDBJ whole genome shotgun (WGS) entry which is preliminary data.</text>
</comment>
<dbReference type="Proteomes" id="UP001363151">
    <property type="component" value="Unassembled WGS sequence"/>
</dbReference>
<name>A0ABR1FVE2_AURAN</name>
<feature type="domain" description="Gfo/Idh/MocA-like oxidoreductase C-terminal" evidence="2">
    <location>
        <begin position="152"/>
        <end position="378"/>
    </location>
</feature>
<dbReference type="EMBL" id="JBBJCI010000223">
    <property type="protein sequence ID" value="KAK7239568.1"/>
    <property type="molecule type" value="Genomic_DNA"/>
</dbReference>
<dbReference type="SUPFAM" id="SSF55347">
    <property type="entry name" value="Glyceraldehyde-3-phosphate dehydrogenase-like, C-terminal domain"/>
    <property type="match status" value="1"/>
</dbReference>
<reference evidence="3 4" key="1">
    <citation type="submission" date="2024-03" db="EMBL/GenBank/DDBJ databases">
        <title>Aureococcus anophagefferens CCMP1851 and Kratosvirus quantuckense: Draft genome of a second virus-susceptible host strain in the model system.</title>
        <authorList>
            <person name="Chase E."/>
            <person name="Truchon A.R."/>
            <person name="Schepens W."/>
            <person name="Wilhelm S.W."/>
        </authorList>
    </citation>
    <scope>NUCLEOTIDE SEQUENCE [LARGE SCALE GENOMIC DNA]</scope>
    <source>
        <strain evidence="3 4">CCMP1851</strain>
    </source>
</reference>
<feature type="domain" description="Gfo/Idh/MocA-like oxidoreductase N-terminal" evidence="1">
    <location>
        <begin position="10"/>
        <end position="126"/>
    </location>
</feature>
<dbReference type="InterPro" id="IPR000683">
    <property type="entry name" value="Gfo/Idh/MocA-like_OxRdtase_N"/>
</dbReference>
<dbReference type="PANTHER" id="PTHR43593">
    <property type="match status" value="1"/>
</dbReference>
<evidence type="ECO:0000313" key="4">
    <source>
        <dbReference type="Proteomes" id="UP001363151"/>
    </source>
</evidence>
<evidence type="ECO:0000259" key="2">
    <source>
        <dbReference type="Pfam" id="PF02894"/>
    </source>
</evidence>
<protein>
    <submittedName>
        <fullName evidence="3">D-xylose 1-dehydrogenase</fullName>
    </submittedName>
</protein>
<keyword evidence="4" id="KW-1185">Reference proteome</keyword>
<dbReference type="Gene3D" id="3.30.360.10">
    <property type="entry name" value="Dihydrodipicolinate Reductase, domain 2"/>
    <property type="match status" value="1"/>
</dbReference>
<organism evidence="3 4">
    <name type="scientific">Aureococcus anophagefferens</name>
    <name type="common">Harmful bloom alga</name>
    <dbReference type="NCBI Taxonomy" id="44056"/>
    <lineage>
        <taxon>Eukaryota</taxon>
        <taxon>Sar</taxon>
        <taxon>Stramenopiles</taxon>
        <taxon>Ochrophyta</taxon>
        <taxon>Pelagophyceae</taxon>
        <taxon>Pelagomonadales</taxon>
        <taxon>Pelagomonadaceae</taxon>
        <taxon>Aureococcus</taxon>
    </lineage>
</organism>
<dbReference type="InterPro" id="IPR036291">
    <property type="entry name" value="NAD(P)-bd_dom_sf"/>
</dbReference>
<dbReference type="Pfam" id="PF01408">
    <property type="entry name" value="GFO_IDH_MocA"/>
    <property type="match status" value="1"/>
</dbReference>
<dbReference type="Pfam" id="PF02894">
    <property type="entry name" value="GFO_IDH_MocA_C"/>
    <property type="match status" value="1"/>
</dbReference>
<evidence type="ECO:0000313" key="3">
    <source>
        <dbReference type="EMBL" id="KAK7239568.1"/>
    </source>
</evidence>
<dbReference type="InterPro" id="IPR004104">
    <property type="entry name" value="Gfo/Idh/MocA-like_OxRdtase_C"/>
</dbReference>
<dbReference type="SUPFAM" id="SSF51735">
    <property type="entry name" value="NAD(P)-binding Rossmann-fold domains"/>
    <property type="match status" value="1"/>
</dbReference>
<accession>A0ABR1FVE2</accession>
<proteinExistence type="predicted"/>
<gene>
    <name evidence="3" type="ORF">SO694_00028119</name>
</gene>
<sequence>MAAYEKAPLKFCIAGTGAMGLEHIRNICLLKDRGCTIVAVADSDARGMREARETLDTCGFEDCKVFDDWHALFGCGADALIICTPNYQHVDLLREALPREEFHVLCEKPMCTTVPHCVEVEGLVAKHCHGGKPCFMVGMEYRWMPPIAKLVETVDSKKLGATKMVSIREHRFPFLHKVGHWNRFNKWTGGTLVEKACHFFDLMRRLVQDDVVSVYASGGGGVNHQDESYDGEKPDILDFALVIVTYASGATSALDLCMFAEDMQTEAVSVVGTLGKAEAKCPECTFRVTMRSATSLAPSRVPPRDGERSAAEVEHVGVDDKIKAAGFHEGATYFELGAFATAAAHGLDVPVSVRDGTMAVAMGAAAHLSLAEGRKVDLAEILPGYAPKAK</sequence>
<dbReference type="Gene3D" id="3.40.50.720">
    <property type="entry name" value="NAD(P)-binding Rossmann-like Domain"/>
    <property type="match status" value="1"/>
</dbReference>
<evidence type="ECO:0000259" key="1">
    <source>
        <dbReference type="Pfam" id="PF01408"/>
    </source>
</evidence>
<dbReference type="InterPro" id="IPR050424">
    <property type="entry name" value="Gfo-Idh-MocA_inositol_DH"/>
</dbReference>
<dbReference type="PANTHER" id="PTHR43593:SF1">
    <property type="entry name" value="INOSITOL 2-DEHYDROGENASE"/>
    <property type="match status" value="1"/>
</dbReference>